<name>I7ZJ60_9GAMM</name>
<organism evidence="12 13">
    <name type="scientific">Hydrocarboniphaga effusa AP103</name>
    <dbReference type="NCBI Taxonomy" id="1172194"/>
    <lineage>
        <taxon>Bacteria</taxon>
        <taxon>Pseudomonadati</taxon>
        <taxon>Pseudomonadota</taxon>
        <taxon>Gammaproteobacteria</taxon>
        <taxon>Nevskiales</taxon>
        <taxon>Nevskiaceae</taxon>
        <taxon>Hydrocarboniphaga</taxon>
    </lineage>
</organism>
<comment type="similarity">
    <text evidence="2 11">Belongs to the MscL family.</text>
</comment>
<feature type="transmembrane region" description="Helical" evidence="11">
    <location>
        <begin position="78"/>
        <end position="96"/>
    </location>
</feature>
<gene>
    <name evidence="11" type="primary">mscL</name>
    <name evidence="12" type="ORF">WQQ_19490</name>
</gene>
<dbReference type="SUPFAM" id="SSF81330">
    <property type="entry name" value="Gated mechanosensitive channel"/>
    <property type="match status" value="1"/>
</dbReference>
<proteinExistence type="inferred from homology"/>
<keyword evidence="11" id="KW-0997">Cell inner membrane</keyword>
<dbReference type="AlphaFoldDB" id="I7ZJ60"/>
<dbReference type="InterPro" id="IPR036019">
    <property type="entry name" value="MscL_channel"/>
</dbReference>
<reference evidence="12 13" key="1">
    <citation type="journal article" date="2012" name="J. Bacteriol.">
        <title>Genome Sequence of n-Alkane-Degrading Hydrocarboniphaga effusa Strain AP103T (ATCC BAA-332T).</title>
        <authorList>
            <person name="Chang H.K."/>
            <person name="Zylstra G.J."/>
            <person name="Chae J.C."/>
        </authorList>
    </citation>
    <scope>NUCLEOTIDE SEQUENCE [LARGE SCALE GENOMIC DNA]</scope>
    <source>
        <strain evidence="12 13">AP103</strain>
    </source>
</reference>
<dbReference type="NCBIfam" id="NF001843">
    <property type="entry name" value="PRK00567.1-4"/>
    <property type="match status" value="1"/>
</dbReference>
<dbReference type="NCBIfam" id="TIGR00220">
    <property type="entry name" value="mscL"/>
    <property type="match status" value="1"/>
</dbReference>
<evidence type="ECO:0000256" key="6">
    <source>
        <dbReference type="ARBA" id="ARBA00022692"/>
    </source>
</evidence>
<evidence type="ECO:0000256" key="11">
    <source>
        <dbReference type="HAMAP-Rule" id="MF_00115"/>
    </source>
</evidence>
<evidence type="ECO:0000256" key="8">
    <source>
        <dbReference type="ARBA" id="ARBA00023065"/>
    </source>
</evidence>
<evidence type="ECO:0000256" key="2">
    <source>
        <dbReference type="ARBA" id="ARBA00007254"/>
    </source>
</evidence>
<dbReference type="EMBL" id="AKGD01000001">
    <property type="protein sequence ID" value="EIT71812.1"/>
    <property type="molecule type" value="Genomic_DNA"/>
</dbReference>
<keyword evidence="6 11" id="KW-0812">Transmembrane</keyword>
<comment type="caution">
    <text evidence="12">The sequence shown here is derived from an EMBL/GenBank/DDBJ whole genome shotgun (WGS) entry which is preliminary data.</text>
</comment>
<keyword evidence="13" id="KW-1185">Reference proteome</keyword>
<protein>
    <recommendedName>
        <fullName evidence="11">Large-conductance mechanosensitive channel</fullName>
    </recommendedName>
</protein>
<keyword evidence="5 11" id="KW-1003">Cell membrane</keyword>
<evidence type="ECO:0000313" key="12">
    <source>
        <dbReference type="EMBL" id="EIT71812.1"/>
    </source>
</evidence>
<dbReference type="PANTHER" id="PTHR30266:SF2">
    <property type="entry name" value="LARGE-CONDUCTANCE MECHANOSENSITIVE CHANNEL"/>
    <property type="match status" value="1"/>
</dbReference>
<comment type="subunit">
    <text evidence="3 11">Homopentamer.</text>
</comment>
<keyword evidence="10 11" id="KW-0407">Ion channel</keyword>
<accession>I7ZJ60</accession>
<evidence type="ECO:0000256" key="5">
    <source>
        <dbReference type="ARBA" id="ARBA00022475"/>
    </source>
</evidence>
<sequence>MSLAAEFKKFAMRGNVIDLAVGVVIGAAFGKIVSSLVADVVMPPLGLLIGNVNFSDLGVTLREAVGDSPAVVLAYGKFVQNVFDFVIVAAAIFALVKGINALKQPEPPPPAATPAPPETPPDVKLLAEIRDLLKAQQQPPA</sequence>
<dbReference type="Proteomes" id="UP000003704">
    <property type="component" value="Unassembled WGS sequence"/>
</dbReference>
<keyword evidence="8 11" id="KW-0406">Ion transport</keyword>
<comment type="subcellular location">
    <subcellularLocation>
        <location evidence="11">Cell inner membrane</location>
        <topology evidence="11">Multi-pass membrane protein</topology>
    </subcellularLocation>
    <subcellularLocation>
        <location evidence="1">Cell membrane</location>
        <topology evidence="1">Multi-pass membrane protein</topology>
    </subcellularLocation>
</comment>
<feature type="transmembrane region" description="Helical" evidence="11">
    <location>
        <begin position="16"/>
        <end position="38"/>
    </location>
</feature>
<dbReference type="STRING" id="1172194.WQQ_19490"/>
<dbReference type="PROSITE" id="PS01327">
    <property type="entry name" value="MSCL"/>
    <property type="match status" value="1"/>
</dbReference>
<dbReference type="Pfam" id="PF01741">
    <property type="entry name" value="MscL"/>
    <property type="match status" value="1"/>
</dbReference>
<keyword evidence="7 11" id="KW-1133">Transmembrane helix</keyword>
<evidence type="ECO:0000256" key="10">
    <source>
        <dbReference type="ARBA" id="ARBA00023303"/>
    </source>
</evidence>
<keyword evidence="9 11" id="KW-0472">Membrane</keyword>
<evidence type="ECO:0000313" key="13">
    <source>
        <dbReference type="Proteomes" id="UP000003704"/>
    </source>
</evidence>
<evidence type="ECO:0000256" key="7">
    <source>
        <dbReference type="ARBA" id="ARBA00022989"/>
    </source>
</evidence>
<dbReference type="InterPro" id="IPR037673">
    <property type="entry name" value="MSC/AndL"/>
</dbReference>
<dbReference type="Gene3D" id="1.10.1200.120">
    <property type="entry name" value="Large-conductance mechanosensitive channel, MscL, domain 1"/>
    <property type="match status" value="1"/>
</dbReference>
<keyword evidence="4 11" id="KW-0813">Transport</keyword>
<dbReference type="InterPro" id="IPR001185">
    <property type="entry name" value="MS_channel"/>
</dbReference>
<dbReference type="RefSeq" id="WP_007184898.1">
    <property type="nucleotide sequence ID" value="NZ_AKGD01000001.1"/>
</dbReference>
<dbReference type="HAMAP" id="MF_00115">
    <property type="entry name" value="MscL"/>
    <property type="match status" value="1"/>
</dbReference>
<evidence type="ECO:0000256" key="1">
    <source>
        <dbReference type="ARBA" id="ARBA00004651"/>
    </source>
</evidence>
<evidence type="ECO:0000256" key="9">
    <source>
        <dbReference type="ARBA" id="ARBA00023136"/>
    </source>
</evidence>
<comment type="function">
    <text evidence="11">Channel that opens in response to stretch forces in the membrane lipid bilayer. May participate in the regulation of osmotic pressure changes within the cell.</text>
</comment>
<dbReference type="PANTHER" id="PTHR30266">
    <property type="entry name" value="MECHANOSENSITIVE CHANNEL MSCL"/>
    <property type="match status" value="1"/>
</dbReference>
<evidence type="ECO:0000256" key="4">
    <source>
        <dbReference type="ARBA" id="ARBA00022448"/>
    </source>
</evidence>
<evidence type="ECO:0000256" key="3">
    <source>
        <dbReference type="ARBA" id="ARBA00011255"/>
    </source>
</evidence>
<dbReference type="PATRIC" id="fig|1172194.4.peg.1889"/>
<dbReference type="GO" id="GO:0005886">
    <property type="term" value="C:plasma membrane"/>
    <property type="evidence" value="ECO:0007669"/>
    <property type="project" value="UniProtKB-SubCell"/>
</dbReference>
<dbReference type="GO" id="GO:0008381">
    <property type="term" value="F:mechanosensitive monoatomic ion channel activity"/>
    <property type="evidence" value="ECO:0007669"/>
    <property type="project" value="UniProtKB-UniRule"/>
</dbReference>
<dbReference type="FunFam" id="1.10.1200.120:FF:000001">
    <property type="entry name" value="Large-conductance mechanosensitive channel"/>
    <property type="match status" value="1"/>
</dbReference>
<dbReference type="PRINTS" id="PR01264">
    <property type="entry name" value="MECHCHANNEL"/>
</dbReference>
<dbReference type="InterPro" id="IPR019823">
    <property type="entry name" value="Mechanosensitive_channel_CS"/>
</dbReference>